<keyword evidence="2" id="KW-1133">Transmembrane helix</keyword>
<sequence>MKKLIPFYSSVNHPPEMHIIASRAIKMSGVSGNKSVQAIVPLSDNNRDKRKISAIPATCVSFLLFLLLLLTISQNGFAQNIISVEPKDGDVNVKPDIELTITFDVPIEAGKGQIEVFENNKSADKINVKSNFVTITGNKAVVEIKKDLKPGASIYVIVPDGAFVDESGNDIKGITDPEAWNYSVEGVTDETPPVITDLSPADEEANVPIDADLTLIFDEEVVKGTGNIVIYQGTTTQTIAVTNGAVSINGNQVTIDPALDFASATPVYVTIQAGAFTDVDGNAFEGIISNTTWNFYTEDTTSPAITTLAPADNSTGVAIDADLVLTFTENIQAGTGNIIINQGTTSQTIAVTDAAVSIADNVVTIDPSDFPNSASVSITIPEGAFTDEAGNEFAGIAASEWRFTTQAPADNQPPTVTSYAPLDNATGVVLSSDLVLTFSETVVKGAGTILLSQGTTTQTIPVSDNAVTVNGNVVTIDPPTDFPSQSAVSVQIAGGAFTDVAGNDYAGITSPDSWNFTSEDKTAPVVTTFSPADNFIGVEANANLVLTFSENMQKGTGTITLHQGLTSQQIAVGSTAVTVNDNIITIDPPTDFPFLATVWVEIPAGAFIDISDNAYEGISAANEWNFTVIALIDTTDPTLTATTPADEASKVGIADNLQLTFSEPVQKGSGTITITQGTTSQLIAVSDGVVAVNGSTVTIDPL</sequence>
<evidence type="ECO:0000313" key="5">
    <source>
        <dbReference type="Proteomes" id="UP000480178"/>
    </source>
</evidence>
<gene>
    <name evidence="4" type="ORF">GXP67_35390</name>
</gene>
<dbReference type="EMBL" id="CP048222">
    <property type="protein sequence ID" value="QHT71577.1"/>
    <property type="molecule type" value="Genomic_DNA"/>
</dbReference>
<keyword evidence="2" id="KW-0812">Transmembrane</keyword>
<keyword evidence="5" id="KW-1185">Reference proteome</keyword>
<keyword evidence="2" id="KW-0472">Membrane</keyword>
<keyword evidence="1" id="KW-0732">Signal</keyword>
<proteinExistence type="predicted"/>
<dbReference type="RefSeq" id="WP_162447512.1">
    <property type="nucleotide sequence ID" value="NZ_CP048222.1"/>
</dbReference>
<organism evidence="4 5">
    <name type="scientific">Rhodocytophaga rosea</name>
    <dbReference type="NCBI Taxonomy" id="2704465"/>
    <lineage>
        <taxon>Bacteria</taxon>
        <taxon>Pseudomonadati</taxon>
        <taxon>Bacteroidota</taxon>
        <taxon>Cytophagia</taxon>
        <taxon>Cytophagales</taxon>
        <taxon>Rhodocytophagaceae</taxon>
        <taxon>Rhodocytophaga</taxon>
    </lineage>
</organism>
<accession>A0A6C0GUN6</accession>
<dbReference type="Proteomes" id="UP000480178">
    <property type="component" value="Chromosome"/>
</dbReference>
<dbReference type="KEGG" id="rhoz:GXP67_35390"/>
<evidence type="ECO:0000259" key="3">
    <source>
        <dbReference type="Pfam" id="PF13205"/>
    </source>
</evidence>
<protein>
    <submittedName>
        <fullName evidence="4">Ig-like domain-containing protein</fullName>
    </submittedName>
</protein>
<evidence type="ECO:0000313" key="4">
    <source>
        <dbReference type="EMBL" id="QHT71577.1"/>
    </source>
</evidence>
<feature type="domain" description="SbsA Ig-like" evidence="3">
    <location>
        <begin position="410"/>
        <end position="517"/>
    </location>
</feature>
<dbReference type="AlphaFoldDB" id="A0A6C0GUN6"/>
<evidence type="ECO:0000256" key="2">
    <source>
        <dbReference type="SAM" id="Phobius"/>
    </source>
</evidence>
<evidence type="ECO:0000256" key="1">
    <source>
        <dbReference type="ARBA" id="ARBA00022729"/>
    </source>
</evidence>
<feature type="transmembrane region" description="Helical" evidence="2">
    <location>
        <begin position="52"/>
        <end position="72"/>
    </location>
</feature>
<dbReference type="InterPro" id="IPR032812">
    <property type="entry name" value="SbsA_Ig"/>
</dbReference>
<dbReference type="Pfam" id="PF13205">
    <property type="entry name" value="Big_5"/>
    <property type="match status" value="6"/>
</dbReference>
<feature type="domain" description="SbsA Ig-like" evidence="3">
    <location>
        <begin position="520"/>
        <end position="627"/>
    </location>
</feature>
<reference evidence="4 5" key="1">
    <citation type="submission" date="2020-01" db="EMBL/GenBank/DDBJ databases">
        <authorList>
            <person name="Kim M.K."/>
        </authorList>
    </citation>
    <scope>NUCLEOTIDE SEQUENCE [LARGE SCALE GENOMIC DNA]</scope>
    <source>
        <strain evidence="4 5">172606-1</strain>
    </source>
</reference>
<feature type="domain" description="SbsA Ig-like" evidence="3">
    <location>
        <begin position="633"/>
        <end position="701"/>
    </location>
</feature>
<name>A0A6C0GUN6_9BACT</name>
<feature type="domain" description="SbsA Ig-like" evidence="3">
    <location>
        <begin position="189"/>
        <end position="297"/>
    </location>
</feature>
<feature type="domain" description="SbsA Ig-like" evidence="3">
    <location>
        <begin position="299"/>
        <end position="405"/>
    </location>
</feature>
<feature type="domain" description="SbsA Ig-like" evidence="3">
    <location>
        <begin position="80"/>
        <end position="183"/>
    </location>
</feature>